<dbReference type="EMBL" id="JBHTIR010001927">
    <property type="protein sequence ID" value="MFD0853152.1"/>
    <property type="molecule type" value="Genomic_DNA"/>
</dbReference>
<evidence type="ECO:0000313" key="1">
    <source>
        <dbReference type="EMBL" id="MFD0853152.1"/>
    </source>
</evidence>
<reference evidence="2" key="1">
    <citation type="journal article" date="2019" name="Int. J. Syst. Evol. Microbiol.">
        <title>The Global Catalogue of Microorganisms (GCM) 10K type strain sequencing project: providing services to taxonomists for standard genome sequencing and annotation.</title>
        <authorList>
            <consortium name="The Broad Institute Genomics Platform"/>
            <consortium name="The Broad Institute Genome Sequencing Center for Infectious Disease"/>
            <person name="Wu L."/>
            <person name="Ma J."/>
        </authorList>
    </citation>
    <scope>NUCLEOTIDE SEQUENCE [LARGE SCALE GENOMIC DNA]</scope>
    <source>
        <strain evidence="2">JCM 31696</strain>
    </source>
</reference>
<feature type="non-terminal residue" evidence="1">
    <location>
        <position position="1"/>
    </location>
</feature>
<dbReference type="SUPFAM" id="SSF52540">
    <property type="entry name" value="P-loop containing nucleoside triphosphate hydrolases"/>
    <property type="match status" value="1"/>
</dbReference>
<comment type="caution">
    <text evidence="1">The sequence shown here is derived from an EMBL/GenBank/DDBJ whole genome shotgun (WGS) entry which is preliminary data.</text>
</comment>
<dbReference type="PANTHER" id="PTHR30121:SF11">
    <property type="entry name" value="AAA+ ATPASE DOMAIN-CONTAINING PROTEIN"/>
    <property type="match status" value="1"/>
</dbReference>
<protein>
    <submittedName>
        <fullName evidence="1">ATP-binding protein</fullName>
    </submittedName>
</protein>
<feature type="non-terminal residue" evidence="1">
    <location>
        <position position="223"/>
    </location>
</feature>
<keyword evidence="2" id="KW-1185">Reference proteome</keyword>
<evidence type="ECO:0000313" key="2">
    <source>
        <dbReference type="Proteomes" id="UP001597083"/>
    </source>
</evidence>
<dbReference type="InterPro" id="IPR027417">
    <property type="entry name" value="P-loop_NTPase"/>
</dbReference>
<proteinExistence type="predicted"/>
<dbReference type="Proteomes" id="UP001597083">
    <property type="component" value="Unassembled WGS sequence"/>
</dbReference>
<dbReference type="PANTHER" id="PTHR30121">
    <property type="entry name" value="UNCHARACTERIZED PROTEIN YJGR-RELATED"/>
    <property type="match status" value="1"/>
</dbReference>
<accession>A0ABW3CGR2</accession>
<dbReference type="InterPro" id="IPR051162">
    <property type="entry name" value="T4SS_component"/>
</dbReference>
<dbReference type="GO" id="GO:0005524">
    <property type="term" value="F:ATP binding"/>
    <property type="evidence" value="ECO:0007669"/>
    <property type="project" value="UniProtKB-KW"/>
</dbReference>
<organism evidence="1 2">
    <name type="scientific">Actinomadura adrarensis</name>
    <dbReference type="NCBI Taxonomy" id="1819600"/>
    <lineage>
        <taxon>Bacteria</taxon>
        <taxon>Bacillati</taxon>
        <taxon>Actinomycetota</taxon>
        <taxon>Actinomycetes</taxon>
        <taxon>Streptosporangiales</taxon>
        <taxon>Thermomonosporaceae</taxon>
        <taxon>Actinomadura</taxon>
    </lineage>
</organism>
<keyword evidence="1" id="KW-0547">Nucleotide-binding</keyword>
<name>A0ABW3CGR2_9ACTN</name>
<sequence length="223" mass="24328">ANGWDVVTGAGVPGSLIEPAVPTLEQLQHAALQVIKDVGYGRELMADVQGFVDVRLRSLRIGSAGRFFEGGHPADVGGMLRDNIVLAIEDVANDEDKAFLMGTLIIRVVEHLRMRERVQGSTAPGLRHVIVIEEAHRLLRNRGPERTSSHAVELFAGMLAEIRAYGEGIIVAEQIPAKLVPDVIKNTALKVVHRLPAFDDRQQVGAAMNLDEDQSREVVSLRP</sequence>
<keyword evidence="1" id="KW-0067">ATP-binding</keyword>
<dbReference type="Gene3D" id="3.40.50.300">
    <property type="entry name" value="P-loop containing nucleotide triphosphate hydrolases"/>
    <property type="match status" value="1"/>
</dbReference>
<gene>
    <name evidence="1" type="ORF">ACFQ07_13005</name>
</gene>